<keyword evidence="4 6" id="KW-0663">Pyridoxal phosphate</keyword>
<evidence type="ECO:0000256" key="2">
    <source>
        <dbReference type="ARBA" id="ARBA00009533"/>
    </source>
</evidence>
<dbReference type="Proteomes" id="UP000238707">
    <property type="component" value="Unassembled WGS sequence"/>
</dbReference>
<dbReference type="PANTHER" id="PTHR46101:SF2">
    <property type="entry name" value="SERINE DECARBOXYLASE"/>
    <property type="match status" value="1"/>
</dbReference>
<sequence>MSLNAHQQEKLKIFIKDIHKKATSFMGYPISTDFNYQQLKELINFPLNNLGDPFAKSTWQVDSREFECEVIEFFAKLLRAPEKDWWGYVTNGSTEANLYALYLARELYPNGICYFSKETHYSVAKNLHLLNMRHIMIRCDDKGVIDYDDLRETLKVNRDVPAIIFANSGTTMTEAKDDIKKIRTILDEFSISKSYIHSDAALCGAINPFLTPRPSFDFEDGADSVSLSGHKFIGSPIPCGVVVARKSNVDRIARSIAYIGCLDTTITGSRNGFTPMVLWYAINSLGLEGLAKRVLHSLEIAKYTEIQLQNIGIKAWRNPNAITVVLPAVPEGIKQKYQLATANGMTHIICMPHMKFSDIDAFTSALKLDMNDL</sequence>
<evidence type="ECO:0000256" key="1">
    <source>
        <dbReference type="ARBA" id="ARBA00001933"/>
    </source>
</evidence>
<dbReference type="SUPFAM" id="SSF53383">
    <property type="entry name" value="PLP-dependent transferases"/>
    <property type="match status" value="1"/>
</dbReference>
<dbReference type="EMBL" id="MSCI01000001">
    <property type="protein sequence ID" value="PQJ64624.1"/>
    <property type="molecule type" value="Genomic_DNA"/>
</dbReference>
<proteinExistence type="inferred from homology"/>
<dbReference type="PROSITE" id="PS00392">
    <property type="entry name" value="DDC_GAD_HDC_YDC"/>
    <property type="match status" value="1"/>
</dbReference>
<dbReference type="InterPro" id="IPR015424">
    <property type="entry name" value="PyrdxlP-dep_Trfase"/>
</dbReference>
<comment type="caution">
    <text evidence="8">The sequence shown here is derived from an EMBL/GenBank/DDBJ whole genome shotgun (WGS) entry which is preliminary data.</text>
</comment>
<organism evidence="8 9">
    <name type="scientific">Vibrio chagasii</name>
    <dbReference type="NCBI Taxonomy" id="170679"/>
    <lineage>
        <taxon>Bacteria</taxon>
        <taxon>Pseudomonadati</taxon>
        <taxon>Pseudomonadota</taxon>
        <taxon>Gammaproteobacteria</taxon>
        <taxon>Vibrionales</taxon>
        <taxon>Vibrionaceae</taxon>
        <taxon>Vibrio</taxon>
    </lineage>
</organism>
<keyword evidence="9" id="KW-1185">Reference proteome</keyword>
<dbReference type="InterPro" id="IPR021115">
    <property type="entry name" value="Pyridoxal-P_BS"/>
</dbReference>
<comment type="similarity">
    <text evidence="2 7">Belongs to the group II decarboxylase family.</text>
</comment>
<dbReference type="GO" id="GO:0016831">
    <property type="term" value="F:carboxy-lyase activity"/>
    <property type="evidence" value="ECO:0007669"/>
    <property type="project" value="UniProtKB-KW"/>
</dbReference>
<protein>
    <submittedName>
        <fullName evidence="8">Histidine decarboxylase</fullName>
    </submittedName>
</protein>
<comment type="cofactor">
    <cofactor evidence="1 6 7">
        <name>pyridoxal 5'-phosphate</name>
        <dbReference type="ChEBI" id="CHEBI:597326"/>
    </cofactor>
</comment>
<accession>A0A2S7VR51</accession>
<dbReference type="InterPro" id="IPR002129">
    <property type="entry name" value="PyrdxlP-dep_de-COase"/>
</dbReference>
<evidence type="ECO:0000256" key="6">
    <source>
        <dbReference type="PIRSR" id="PIRSR602129-50"/>
    </source>
</evidence>
<dbReference type="InterPro" id="IPR015421">
    <property type="entry name" value="PyrdxlP-dep_Trfase_major"/>
</dbReference>
<dbReference type="AlphaFoldDB" id="A0A2S7VR51"/>
<dbReference type="GO" id="GO:0019752">
    <property type="term" value="P:carboxylic acid metabolic process"/>
    <property type="evidence" value="ECO:0007669"/>
    <property type="project" value="InterPro"/>
</dbReference>
<dbReference type="InterPro" id="IPR051151">
    <property type="entry name" value="Group_II_Decarboxylase"/>
</dbReference>
<evidence type="ECO:0000256" key="4">
    <source>
        <dbReference type="ARBA" id="ARBA00022898"/>
    </source>
</evidence>
<gene>
    <name evidence="8" type="ORF">BTO10_07580</name>
</gene>
<keyword evidence="3" id="KW-0210">Decarboxylase</keyword>
<name>A0A2S7VR51_9VIBR</name>
<evidence type="ECO:0000313" key="9">
    <source>
        <dbReference type="Proteomes" id="UP000238707"/>
    </source>
</evidence>
<dbReference type="Pfam" id="PF00282">
    <property type="entry name" value="Pyridoxal_deC"/>
    <property type="match status" value="1"/>
</dbReference>
<dbReference type="NCBIfam" id="NF002748">
    <property type="entry name" value="PRK02769.1"/>
    <property type="match status" value="1"/>
</dbReference>
<feature type="modified residue" description="N6-(pyridoxal phosphate)lysine" evidence="6">
    <location>
        <position position="231"/>
    </location>
</feature>
<keyword evidence="5 7" id="KW-0456">Lyase</keyword>
<evidence type="ECO:0000313" key="8">
    <source>
        <dbReference type="EMBL" id="PQJ64624.1"/>
    </source>
</evidence>
<evidence type="ECO:0000256" key="5">
    <source>
        <dbReference type="ARBA" id="ARBA00023239"/>
    </source>
</evidence>
<evidence type="ECO:0000256" key="3">
    <source>
        <dbReference type="ARBA" id="ARBA00022793"/>
    </source>
</evidence>
<dbReference type="PANTHER" id="PTHR46101">
    <property type="match status" value="1"/>
</dbReference>
<dbReference type="RefSeq" id="WP_105024134.1">
    <property type="nucleotide sequence ID" value="NZ_MSCI01000001.1"/>
</dbReference>
<evidence type="ECO:0000256" key="7">
    <source>
        <dbReference type="RuleBase" id="RU000382"/>
    </source>
</evidence>
<reference evidence="8 9" key="1">
    <citation type="submission" date="2016-12" db="EMBL/GenBank/DDBJ databases">
        <title>Diversity of luminous bacteria.</title>
        <authorList>
            <person name="Yoshizawa S."/>
            <person name="Kogure K."/>
        </authorList>
    </citation>
    <scope>NUCLEOTIDE SEQUENCE [LARGE SCALE GENOMIC DNA]</scope>
    <source>
        <strain evidence="8 9">LC2-408</strain>
    </source>
</reference>
<dbReference type="Gene3D" id="3.40.640.10">
    <property type="entry name" value="Type I PLP-dependent aspartate aminotransferase-like (Major domain)"/>
    <property type="match status" value="1"/>
</dbReference>
<dbReference type="GO" id="GO:0030170">
    <property type="term" value="F:pyridoxal phosphate binding"/>
    <property type="evidence" value="ECO:0007669"/>
    <property type="project" value="InterPro"/>
</dbReference>